<name>Q39ZY4_SYNC1</name>
<proteinExistence type="predicted"/>
<dbReference type="HOGENOM" id="CLU_1936040_0_0_7"/>
<sequence length="130" mass="14503">MREKLFNVIFTGRFSPTLSQHQVRSNLARTTGFTDHEIGRLLSPGAIVRSGVDRKAAWRCWEHFRRAGALCSVEPMEQLASARRVDRKITGSTGWGDTCPCCRTLLEDTTICSSCGVDMAIYRLASHPDT</sequence>
<dbReference type="Proteomes" id="UP000002534">
    <property type="component" value="Chromosome"/>
</dbReference>
<dbReference type="OrthoDB" id="9813074at2"/>
<dbReference type="AlphaFoldDB" id="Q39ZY4"/>
<dbReference type="RefSeq" id="WP_011342883.1">
    <property type="nucleotide sequence ID" value="NC_007498.2"/>
</dbReference>
<accession>Q39ZY4</accession>
<reference evidence="1 2" key="2">
    <citation type="journal article" date="2012" name="BMC Genomics">
        <title>The genome of Pelobacter carbinolicus reveals surprising metabolic capabilities and physiological features.</title>
        <authorList>
            <person name="Aklujkar M."/>
            <person name="Haveman S.A."/>
            <person name="Didonato R.Jr."/>
            <person name="Chertkov O."/>
            <person name="Han C.S."/>
            <person name="Land M.L."/>
            <person name="Brown P."/>
            <person name="Lovley D.R."/>
        </authorList>
    </citation>
    <scope>NUCLEOTIDE SEQUENCE [LARGE SCALE GENOMIC DNA]</scope>
    <source>
        <strain evidence="2">DSM 2380 / NBRC 103641 / GraBd1</strain>
    </source>
</reference>
<evidence type="ECO:0000313" key="2">
    <source>
        <dbReference type="Proteomes" id="UP000002534"/>
    </source>
</evidence>
<organism evidence="1 2">
    <name type="scientific">Syntrophotalea carbinolica (strain DSM 2380 / NBRC 103641 / GraBd1)</name>
    <name type="common">Pelobacter carbinolicus</name>
    <dbReference type="NCBI Taxonomy" id="338963"/>
    <lineage>
        <taxon>Bacteria</taxon>
        <taxon>Pseudomonadati</taxon>
        <taxon>Thermodesulfobacteriota</taxon>
        <taxon>Desulfuromonadia</taxon>
        <taxon>Desulfuromonadales</taxon>
        <taxon>Syntrophotaleaceae</taxon>
        <taxon>Syntrophotalea</taxon>
    </lineage>
</organism>
<keyword evidence="2" id="KW-1185">Reference proteome</keyword>
<gene>
    <name evidence="1" type="ordered locus">Pcar_3088</name>
</gene>
<reference evidence="2" key="1">
    <citation type="submission" date="2005-10" db="EMBL/GenBank/DDBJ databases">
        <title>Complete sequence of Pelobacter carbinolicus DSM 2380.</title>
        <authorList>
            <person name="Copeland A."/>
            <person name="Lucas S."/>
            <person name="Lapidus A."/>
            <person name="Barry K."/>
            <person name="Detter J.C."/>
            <person name="Glavina T."/>
            <person name="Hammon N."/>
            <person name="Israni S."/>
            <person name="Pitluck S."/>
            <person name="Chertkov O."/>
            <person name="Schmutz J."/>
            <person name="Larimer F."/>
            <person name="Land M."/>
            <person name="Kyrpides N."/>
            <person name="Ivanova N."/>
            <person name="Richardson P."/>
        </authorList>
    </citation>
    <scope>NUCLEOTIDE SEQUENCE [LARGE SCALE GENOMIC DNA]</scope>
    <source>
        <strain evidence="2">DSM 2380 / NBRC 103641 / GraBd1</strain>
    </source>
</reference>
<dbReference type="STRING" id="338963.Pcar_3088"/>
<protein>
    <submittedName>
        <fullName evidence="1">Uncharacterized protein</fullName>
    </submittedName>
</protein>
<dbReference type="EMBL" id="CP000142">
    <property type="protein sequence ID" value="ABA90323.2"/>
    <property type="molecule type" value="Genomic_DNA"/>
</dbReference>
<evidence type="ECO:0000313" key="1">
    <source>
        <dbReference type="EMBL" id="ABA90323.2"/>
    </source>
</evidence>
<dbReference type="KEGG" id="pca:Pcar_3088"/>